<accession>A0A8J5ISC3</accession>
<evidence type="ECO:0000313" key="2">
    <source>
        <dbReference type="Proteomes" id="UP000709295"/>
    </source>
</evidence>
<evidence type="ECO:0000313" key="1">
    <source>
        <dbReference type="EMBL" id="KAG6964974.1"/>
    </source>
</evidence>
<dbReference type="EMBL" id="JAENGY010000357">
    <property type="protein sequence ID" value="KAG6964974.1"/>
    <property type="molecule type" value="Genomic_DNA"/>
</dbReference>
<name>A0A8J5ISC3_9STRA</name>
<gene>
    <name evidence="1" type="ORF">JG688_00007460</name>
</gene>
<dbReference type="AlphaFoldDB" id="A0A8J5ISC3"/>
<comment type="caution">
    <text evidence="1">The sequence shown here is derived from an EMBL/GenBank/DDBJ whole genome shotgun (WGS) entry which is preliminary data.</text>
</comment>
<dbReference type="Proteomes" id="UP000709295">
    <property type="component" value="Unassembled WGS sequence"/>
</dbReference>
<keyword evidence="2" id="KW-1185">Reference proteome</keyword>
<sequence>MPVANSKRTGRQYHGLLDDPSDDMDALRGTACQLRLASKTTDDHIDPFMRVLDLYKKTPGMILIFDGDNCTTSHDI</sequence>
<protein>
    <submittedName>
        <fullName evidence="1">Uncharacterized protein</fullName>
    </submittedName>
</protein>
<organism evidence="1 2">
    <name type="scientific">Phytophthora aleatoria</name>
    <dbReference type="NCBI Taxonomy" id="2496075"/>
    <lineage>
        <taxon>Eukaryota</taxon>
        <taxon>Sar</taxon>
        <taxon>Stramenopiles</taxon>
        <taxon>Oomycota</taxon>
        <taxon>Peronosporomycetes</taxon>
        <taxon>Peronosporales</taxon>
        <taxon>Peronosporaceae</taxon>
        <taxon>Phytophthora</taxon>
    </lineage>
</organism>
<proteinExistence type="predicted"/>
<reference evidence="1" key="1">
    <citation type="submission" date="2021-01" db="EMBL/GenBank/DDBJ databases">
        <title>Phytophthora aleatoria, a newly-described species from Pinus radiata is distinct from Phytophthora cactorum isolates based on comparative genomics.</title>
        <authorList>
            <person name="Mcdougal R."/>
            <person name="Panda P."/>
            <person name="Williams N."/>
            <person name="Studholme D.J."/>
        </authorList>
    </citation>
    <scope>NUCLEOTIDE SEQUENCE</scope>
    <source>
        <strain evidence="1">NZFS 4037</strain>
    </source>
</reference>